<protein>
    <submittedName>
        <fullName evidence="1">Uncharacterized protein</fullName>
    </submittedName>
</protein>
<comment type="caution">
    <text evidence="1">The sequence shown here is derived from an EMBL/GenBank/DDBJ whole genome shotgun (WGS) entry which is preliminary data.</text>
</comment>
<dbReference type="EMBL" id="SGPK01000346">
    <property type="protein sequence ID" value="THH04416.1"/>
    <property type="molecule type" value="Genomic_DNA"/>
</dbReference>
<evidence type="ECO:0000313" key="2">
    <source>
        <dbReference type="Proteomes" id="UP000308199"/>
    </source>
</evidence>
<dbReference type="Proteomes" id="UP000308199">
    <property type="component" value="Unassembled WGS sequence"/>
</dbReference>
<sequence>MSQTVTLDPPAKYVYLHVHISGFTDVPENINIHDELSLRKAIQDALAKTFGVSAAATYIDVLRLHYGPVADFELGVPREEGDVVIRVVHTDAPQLKTALAIAQFQGPLHFAVVGESDFLPALLASSLLSE</sequence>
<accession>A0A4S4KZM1</accession>
<evidence type="ECO:0000313" key="1">
    <source>
        <dbReference type="EMBL" id="THH04416.1"/>
    </source>
</evidence>
<dbReference type="OrthoDB" id="3265020at2759"/>
<organism evidence="1 2">
    <name type="scientific">Phellinidium pouzarii</name>
    <dbReference type="NCBI Taxonomy" id="167371"/>
    <lineage>
        <taxon>Eukaryota</taxon>
        <taxon>Fungi</taxon>
        <taxon>Dikarya</taxon>
        <taxon>Basidiomycota</taxon>
        <taxon>Agaricomycotina</taxon>
        <taxon>Agaricomycetes</taxon>
        <taxon>Hymenochaetales</taxon>
        <taxon>Hymenochaetaceae</taxon>
        <taxon>Phellinidium</taxon>
    </lineage>
</organism>
<gene>
    <name evidence="1" type="ORF">EW145_g5537</name>
</gene>
<proteinExistence type="predicted"/>
<dbReference type="AlphaFoldDB" id="A0A4S4KZM1"/>
<keyword evidence="2" id="KW-1185">Reference proteome</keyword>
<reference evidence="1 2" key="1">
    <citation type="submission" date="2019-02" db="EMBL/GenBank/DDBJ databases">
        <title>Genome sequencing of the rare red list fungi Phellinidium pouzarii.</title>
        <authorList>
            <person name="Buettner E."/>
            <person name="Kellner H."/>
        </authorList>
    </citation>
    <scope>NUCLEOTIDE SEQUENCE [LARGE SCALE GENOMIC DNA]</scope>
    <source>
        <strain evidence="1 2">DSM 108285</strain>
    </source>
</reference>
<name>A0A4S4KZM1_9AGAM</name>